<dbReference type="EMBL" id="JWZX01003401">
    <property type="protein sequence ID" value="KOO20934.1"/>
    <property type="molecule type" value="Genomic_DNA"/>
</dbReference>
<organism evidence="9 10">
    <name type="scientific">Chrysochromulina tobinii</name>
    <dbReference type="NCBI Taxonomy" id="1460289"/>
    <lineage>
        <taxon>Eukaryota</taxon>
        <taxon>Haptista</taxon>
        <taxon>Haptophyta</taxon>
        <taxon>Prymnesiophyceae</taxon>
        <taxon>Prymnesiales</taxon>
        <taxon>Chrysochromulinaceae</taxon>
        <taxon>Chrysochromulina</taxon>
    </lineage>
</organism>
<name>A0A0M0J304_9EUKA</name>
<keyword evidence="2" id="KW-0479">Metal-binding</keyword>
<feature type="domain" description="RING-type" evidence="8">
    <location>
        <begin position="200"/>
        <end position="254"/>
    </location>
</feature>
<evidence type="ECO:0000259" key="8">
    <source>
        <dbReference type="PROSITE" id="PS50089"/>
    </source>
</evidence>
<dbReference type="Pfam" id="PF12678">
    <property type="entry name" value="zf-rbx1"/>
    <property type="match status" value="1"/>
</dbReference>
<evidence type="ECO:0000256" key="5">
    <source>
        <dbReference type="ARBA" id="ARBA00022833"/>
    </source>
</evidence>
<evidence type="ECO:0000256" key="3">
    <source>
        <dbReference type="ARBA" id="ARBA00022771"/>
    </source>
</evidence>
<keyword evidence="3 6" id="KW-0863">Zinc-finger</keyword>
<dbReference type="InterPro" id="IPR024766">
    <property type="entry name" value="Znf_RING_H2"/>
</dbReference>
<keyword evidence="5" id="KW-0862">Zinc</keyword>
<comment type="pathway">
    <text evidence="1">Protein modification; protein ubiquitination.</text>
</comment>
<evidence type="ECO:0000256" key="1">
    <source>
        <dbReference type="ARBA" id="ARBA00004906"/>
    </source>
</evidence>
<dbReference type="AlphaFoldDB" id="A0A0M0J304"/>
<dbReference type="OrthoDB" id="21204at2759"/>
<dbReference type="InterPro" id="IPR013083">
    <property type="entry name" value="Znf_RING/FYVE/PHD"/>
</dbReference>
<proteinExistence type="predicted"/>
<evidence type="ECO:0000313" key="9">
    <source>
        <dbReference type="EMBL" id="KOO20934.1"/>
    </source>
</evidence>
<evidence type="ECO:0000256" key="2">
    <source>
        <dbReference type="ARBA" id="ARBA00022723"/>
    </source>
</evidence>
<dbReference type="Gene3D" id="3.30.40.10">
    <property type="entry name" value="Zinc/RING finger domain, C3HC4 (zinc finger)"/>
    <property type="match status" value="1"/>
</dbReference>
<dbReference type="Proteomes" id="UP000037460">
    <property type="component" value="Unassembled WGS sequence"/>
</dbReference>
<gene>
    <name evidence="9" type="ORF">Ctob_000425</name>
</gene>
<evidence type="ECO:0000313" key="10">
    <source>
        <dbReference type="Proteomes" id="UP000037460"/>
    </source>
</evidence>
<feature type="region of interest" description="Disordered" evidence="7">
    <location>
        <begin position="1"/>
        <end position="51"/>
    </location>
</feature>
<keyword evidence="10" id="KW-1185">Reference proteome</keyword>
<comment type="caution">
    <text evidence="9">The sequence shown here is derived from an EMBL/GenBank/DDBJ whole genome shotgun (WGS) entry which is preliminary data.</text>
</comment>
<protein>
    <submittedName>
        <fullName evidence="9">Zinc finger protein</fullName>
    </submittedName>
</protein>
<reference evidence="10" key="1">
    <citation type="journal article" date="2015" name="PLoS Genet.">
        <title>Genome Sequence and Transcriptome Analyses of Chrysochromulina tobin: Metabolic Tools for Enhanced Algal Fitness in the Prominent Order Prymnesiales (Haptophyceae).</title>
        <authorList>
            <person name="Hovde B.T."/>
            <person name="Deodato C.R."/>
            <person name="Hunsperger H.M."/>
            <person name="Ryken S.A."/>
            <person name="Yost W."/>
            <person name="Jha R.K."/>
            <person name="Patterson J."/>
            <person name="Monnat R.J. Jr."/>
            <person name="Barlow S.B."/>
            <person name="Starkenburg S.R."/>
            <person name="Cattolico R.A."/>
        </authorList>
    </citation>
    <scope>NUCLEOTIDE SEQUENCE</scope>
    <source>
        <strain evidence="10">CCMP291</strain>
    </source>
</reference>
<dbReference type="InterPro" id="IPR001841">
    <property type="entry name" value="Znf_RING"/>
</dbReference>
<dbReference type="PANTHER" id="PTHR15710">
    <property type="entry name" value="E3 UBIQUITIN-PROTEIN LIGASE PRAJA"/>
    <property type="match status" value="1"/>
</dbReference>
<dbReference type="PROSITE" id="PS50089">
    <property type="entry name" value="ZF_RING_2"/>
    <property type="match status" value="1"/>
</dbReference>
<evidence type="ECO:0000256" key="6">
    <source>
        <dbReference type="PROSITE-ProRule" id="PRU00175"/>
    </source>
</evidence>
<dbReference type="SUPFAM" id="SSF57850">
    <property type="entry name" value="RING/U-box"/>
    <property type="match status" value="1"/>
</dbReference>
<sequence length="320" mass="34012">MHEEPVHDSNMSPVHFDEPAPATLALAQEYDENEQNGTEDDTEEPDEEEPLSLISSDAGNRLLGILGRLSQHLGANSRFARAANVLQDDVLRARLDATEHGRVGPAEGSILEQPDVRSSVVSLLTLLNDPHQPAAAGGALSSPARRLQTIELRSMPEPFVLFDMQMAMSPPLSPASPKALASLSPPACPAFGLDQTPASCPICLEPITDLSEALEMPCTRELSRDASAPAVSHAFHRPCLQQWLGTRSTCPVCRFALPTEEDELARQDDATLEAAATATIAEIAENAEMVRGSVVERVAVPAALPIADAASDEATPGAQP</sequence>
<feature type="compositionally biased region" description="Acidic residues" evidence="7">
    <location>
        <begin position="29"/>
        <end position="50"/>
    </location>
</feature>
<evidence type="ECO:0000256" key="7">
    <source>
        <dbReference type="SAM" id="MobiDB-lite"/>
    </source>
</evidence>
<dbReference type="GO" id="GO:0008270">
    <property type="term" value="F:zinc ion binding"/>
    <property type="evidence" value="ECO:0007669"/>
    <property type="project" value="UniProtKB-KW"/>
</dbReference>
<keyword evidence="4" id="KW-0833">Ubl conjugation pathway</keyword>
<accession>A0A0M0J304</accession>
<evidence type="ECO:0000256" key="4">
    <source>
        <dbReference type="ARBA" id="ARBA00022786"/>
    </source>
</evidence>